<proteinExistence type="inferred from homology"/>
<dbReference type="GO" id="GO:0006397">
    <property type="term" value="P:mRNA processing"/>
    <property type="evidence" value="ECO:0007669"/>
    <property type="project" value="UniProtKB-KW"/>
</dbReference>
<accession>U1HE22</accession>
<evidence type="ECO:0000313" key="10">
    <source>
        <dbReference type="Proteomes" id="UP000019373"/>
    </source>
</evidence>
<dbReference type="Pfam" id="PF03178">
    <property type="entry name" value="CPSF_A"/>
    <property type="match status" value="2"/>
</dbReference>
<dbReference type="InterPro" id="IPR011047">
    <property type="entry name" value="Quinoprotein_ADH-like_sf"/>
</dbReference>
<dbReference type="InterPro" id="IPR004871">
    <property type="entry name" value="RSE1/DDB1/CPSF1_C"/>
</dbReference>
<dbReference type="RefSeq" id="XP_007806060.1">
    <property type="nucleotide sequence ID" value="XM_007807869.1"/>
</dbReference>
<evidence type="ECO:0000256" key="2">
    <source>
        <dbReference type="ARBA" id="ARBA00007453"/>
    </source>
</evidence>
<dbReference type="OMA" id="HQDFLMR"/>
<gene>
    <name evidence="9" type="ORF">EPUS_02741</name>
</gene>
<dbReference type="GeneID" id="19237791"/>
<dbReference type="PANTHER" id="PTHR10644">
    <property type="entry name" value="DNA REPAIR/RNA PROCESSING CPSF FAMILY"/>
    <property type="match status" value="1"/>
</dbReference>
<organism evidence="9 10">
    <name type="scientific">Endocarpon pusillum (strain Z07020 / HMAS-L-300199)</name>
    <name type="common">Lichen-forming fungus</name>
    <dbReference type="NCBI Taxonomy" id="1263415"/>
    <lineage>
        <taxon>Eukaryota</taxon>
        <taxon>Fungi</taxon>
        <taxon>Dikarya</taxon>
        <taxon>Ascomycota</taxon>
        <taxon>Pezizomycotina</taxon>
        <taxon>Eurotiomycetes</taxon>
        <taxon>Chaetothyriomycetidae</taxon>
        <taxon>Verrucariales</taxon>
        <taxon>Verrucariaceae</taxon>
        <taxon>Endocarpon</taxon>
    </lineage>
</organism>
<evidence type="ECO:0000256" key="5">
    <source>
        <dbReference type="ARBA" id="ARBA00023242"/>
    </source>
</evidence>
<evidence type="ECO:0000259" key="7">
    <source>
        <dbReference type="Pfam" id="PF10433"/>
    </source>
</evidence>
<evidence type="ECO:0000259" key="6">
    <source>
        <dbReference type="Pfam" id="PF03178"/>
    </source>
</evidence>
<dbReference type="Gene3D" id="2.130.10.10">
    <property type="entry name" value="YVTN repeat-like/Quinoprotein amine dehydrogenase"/>
    <property type="match status" value="3"/>
</dbReference>
<sequence length="1191" mass="130381">MAYLVPIHRPSSVRHALKLPFLDPLEEALIVAKSNRLEIYAQAIDGLILVHSTSVYGYITMLERLRPSTSTTDHLFIGTDRYQYFTVSWDASLKRLRTEQSYLDQADKVLRDSQEADRCHVDPSRRFMTLELYDGVVTVIPLQQATDRGPSAKRQSIAKQEDRGILGSPVQVRIEELAIRSSAFLDVDSSSRTKPRLALLWEDNAEIPQLKIRELEYFPDAAGDQASAELKTIAEFRDHLDLGVSHLVPVSAPYGGFLILGERSITYVDSELKTSIPRNLDENATLWVAWEKIDDQRWLLADDYGRLYFLMIMVEGKRVQDWRLDLVGTTSKASALVYLDRGHVFVGSHSGDSQVVKIEEGGLKVAQTFDNIAPILDFAIMDLGRGTEGGQANDFSSGQARLVTASGAWQDGSIRSVRSGVGIEELGSLGEMSHITGMWGLDSTGDSAMQDTLLVTFVDETRIFTFDSEATIEEVDHFHGLELSETTLSASNLSNRRILQVAEMSVRIADLDSGMTTSTWRPADGSKITATASNEERLLVVSGGTTLHVFDLSNDLTTISSKSFPTDSQIAGIAIPPAPTSVCIVAFWQSASIAIIEIPSLDTLHTQILGPADTAIPRSILIANILPDSPPSLFVAMADGTVMTYTMDMTKNTLSNMTRIVLGSEPVTFKKLPRDLSTDSESTLSNIFASCEQPSLIYASEGRMVYSAVNSDKASRVTHFNSVAYPGAIAIATPKELKLALIDAERRTQLHTLPVGETVRCVTYSEGLKMFGMGCVRRKLENGAERLFSRFKVADEVTFKQLDSVELAEEELVECTVVIPVAKDEDSDGIDMFVVGTSMQDELSEQLVKGRILIYEIDKERKLSLMTELGVKGACRSLAICDGKIVAGLVKTVKDNPFQLSVVLIWFKVVVYALVPPSIHSHNINLVKLAVYRTATNPLSLTVTPSTKTSPALIAVADVMKSVSILMLIPPPPNTGLSWALSETARHFAVMWSSSVSVIGDNEWVAADTDGNLIVVRRNVNGVAEDDRKRLEVTSELRLGEVVNSIVPVRMSSENMLTMRARSSSTTAGPNAAADLPAGPAVTPQAFLATIEGGVYMLGTISAGYQDLLMRLQQAVSARTKGLGYMPWAKYRAFKNEVREADEPFRFVDGELVEGFLNFSQENMEGVVAELGAGLGVQAVKGMVEGLKRLH</sequence>
<dbReference type="InterPro" id="IPR050358">
    <property type="entry name" value="RSE1/DDB1/CFT1"/>
</dbReference>
<dbReference type="InterPro" id="IPR018846">
    <property type="entry name" value="Beta-prop_RSE1/DDB1/CPSF1_1st"/>
</dbReference>
<feature type="domain" description="RSE1/DDB1/CPSF1 C-terminal" evidence="6">
    <location>
        <begin position="789"/>
        <end position="893"/>
    </location>
</feature>
<evidence type="ECO:0000256" key="4">
    <source>
        <dbReference type="ARBA" id="ARBA00022664"/>
    </source>
</evidence>
<dbReference type="EMBL" id="KE721523">
    <property type="protein sequence ID" value="ERF68285.1"/>
    <property type="molecule type" value="Genomic_DNA"/>
</dbReference>
<name>U1HE22_ENDPU</name>
<dbReference type="OrthoDB" id="433457at2759"/>
<dbReference type="Pfam" id="PF23726">
    <property type="entry name" value="Beta-prop_RSE1_2nd"/>
    <property type="match status" value="1"/>
</dbReference>
<dbReference type="AlphaFoldDB" id="U1HE22"/>
<evidence type="ECO:0000259" key="8">
    <source>
        <dbReference type="Pfam" id="PF23726"/>
    </source>
</evidence>
<dbReference type="Gene3D" id="1.10.150.910">
    <property type="match status" value="1"/>
</dbReference>
<comment type="similarity">
    <text evidence="2">Belongs to the DDB1 family.</text>
</comment>
<evidence type="ECO:0000256" key="1">
    <source>
        <dbReference type="ARBA" id="ARBA00004123"/>
    </source>
</evidence>
<dbReference type="GO" id="GO:0003676">
    <property type="term" value="F:nucleic acid binding"/>
    <property type="evidence" value="ECO:0007669"/>
    <property type="project" value="InterPro"/>
</dbReference>
<protein>
    <recommendedName>
        <fullName evidence="3">DNA damage-binding protein 1</fullName>
    </recommendedName>
</protein>
<comment type="subcellular location">
    <subcellularLocation>
        <location evidence="1">Nucleus</location>
    </subcellularLocation>
</comment>
<keyword evidence="4" id="KW-0507">mRNA processing</keyword>
<dbReference type="Proteomes" id="UP000019373">
    <property type="component" value="Unassembled WGS sequence"/>
</dbReference>
<evidence type="ECO:0000313" key="9">
    <source>
        <dbReference type="EMBL" id="ERF68285.1"/>
    </source>
</evidence>
<dbReference type="SUPFAM" id="SSF50998">
    <property type="entry name" value="Quinoprotein alcohol dehydrogenase-like"/>
    <property type="match status" value="1"/>
</dbReference>
<dbReference type="eggNOG" id="KOG1897">
    <property type="taxonomic scope" value="Eukaryota"/>
</dbReference>
<keyword evidence="10" id="KW-1185">Reference proteome</keyword>
<dbReference type="GO" id="GO:0005634">
    <property type="term" value="C:nucleus"/>
    <property type="evidence" value="ECO:0007669"/>
    <property type="project" value="UniProtKB-SubCell"/>
</dbReference>
<dbReference type="HOGENOM" id="CLU_002893_1_1_1"/>
<dbReference type="InterPro" id="IPR058543">
    <property type="entry name" value="Beta-prop_RSE1/DDB1/CPSF1_2nd"/>
</dbReference>
<evidence type="ECO:0000256" key="3">
    <source>
        <dbReference type="ARBA" id="ARBA00014577"/>
    </source>
</evidence>
<feature type="domain" description="RSE1/DDB1/CPSF1 C-terminal" evidence="6">
    <location>
        <begin position="926"/>
        <end position="1157"/>
    </location>
</feature>
<feature type="domain" description="RSE1/DDB1/CPSF1 first beta-propeller" evidence="7">
    <location>
        <begin position="12"/>
        <end position="369"/>
    </location>
</feature>
<dbReference type="InterPro" id="IPR015943">
    <property type="entry name" value="WD40/YVTN_repeat-like_dom_sf"/>
</dbReference>
<reference evidence="10" key="1">
    <citation type="journal article" date="2014" name="BMC Genomics">
        <title>Genome characteristics reveal the impact of lichenization on lichen-forming fungus Endocarpon pusillum Hedwig (Verrucariales, Ascomycota).</title>
        <authorList>
            <person name="Wang Y.-Y."/>
            <person name="Liu B."/>
            <person name="Zhang X.-Y."/>
            <person name="Zhou Q.-M."/>
            <person name="Zhang T."/>
            <person name="Li H."/>
            <person name="Yu Y.-F."/>
            <person name="Zhang X.-L."/>
            <person name="Hao X.-Y."/>
            <person name="Wang M."/>
            <person name="Wang L."/>
            <person name="Wei J.-C."/>
        </authorList>
    </citation>
    <scope>NUCLEOTIDE SEQUENCE [LARGE SCALE GENOMIC DNA]</scope>
    <source>
        <strain evidence="10">Z07020 / HMAS-L-300199</strain>
    </source>
</reference>
<feature type="domain" description="RSE1/DDB1/CPSF1 second beta-propeller" evidence="8">
    <location>
        <begin position="423"/>
        <end position="740"/>
    </location>
</feature>
<keyword evidence="5" id="KW-0539">Nucleus</keyword>
<dbReference type="Pfam" id="PF10433">
    <property type="entry name" value="Beta-prop_RSE1_1st"/>
    <property type="match status" value="1"/>
</dbReference>